<dbReference type="InterPro" id="IPR005574">
    <property type="entry name" value="Rpb4/RPC9"/>
</dbReference>
<evidence type="ECO:0000256" key="1">
    <source>
        <dbReference type="ARBA" id="ARBA00004123"/>
    </source>
</evidence>
<name>T1GGU0_MEGSC</name>
<dbReference type="PANTHER" id="PTHR15561">
    <property type="entry name" value="CALCITONIN GENE-RELATED PEPTIDE-RECEPTOR COMPONENT PROTEIN"/>
    <property type="match status" value="1"/>
</dbReference>
<comment type="similarity">
    <text evidence="2">Belongs to the eukaryotic RPC9 RNA polymerase subunit family.</text>
</comment>
<dbReference type="SMART" id="SM00657">
    <property type="entry name" value="RPOL4c"/>
    <property type="match status" value="1"/>
</dbReference>
<dbReference type="GO" id="GO:0000166">
    <property type="term" value="F:nucleotide binding"/>
    <property type="evidence" value="ECO:0007669"/>
    <property type="project" value="InterPro"/>
</dbReference>
<keyword evidence="5" id="KW-0804">Transcription</keyword>
<dbReference type="PANTHER" id="PTHR15561:SF0">
    <property type="entry name" value="DNA-DIRECTED RNA POLYMERASE III SUBUNIT RPC9"/>
    <property type="match status" value="1"/>
</dbReference>
<accession>T1GGU0</accession>
<comment type="subunit">
    <text evidence="8">Component of the RNA polymerase III complex consisting of 17 subunits: a ten-subunit horseshoe-shaped catalytic core composed of POLR3A/RPC1, POLR3B/RPC2, POLR1C/RPAC1, POLR1D/RPAC2, POLR3K/RPC10, POLR2E/RPABC1, POLR2F/RPABC2, POLR2H/RPABC3, POLR2K/RPABC4 and POLR2L/RPABC5; a mobile stalk composed of two subunits POLR3H/RPC8 and CRCP/RPC9, protruding from the core and functioning primarily in transcription initiation; and additional subunits homologous to general transcription factors of the RNA polymerase II machinery, POLR3C/RPC3-POLR3F/RPC6-POLR3G/RPC7 heterotrimer required for transcription initiation and POLR3D/RPC4-POLR3E/RPC5 heterodimer involved in both transcription initiation and termination.</text>
</comment>
<evidence type="ECO:0000256" key="9">
    <source>
        <dbReference type="ARBA" id="ARBA00045808"/>
    </source>
</evidence>
<reference evidence="11" key="2">
    <citation type="submission" date="2015-06" db="UniProtKB">
        <authorList>
            <consortium name="EnsemblMetazoa"/>
        </authorList>
    </citation>
    <scope>IDENTIFICATION</scope>
</reference>
<feature type="domain" description="RNA polymerase Rpb4/RPC9 core" evidence="10">
    <location>
        <begin position="1"/>
        <end position="100"/>
    </location>
</feature>
<dbReference type="InterPro" id="IPR006590">
    <property type="entry name" value="RNA_pol_Rpb4/RPC9_core"/>
</dbReference>
<keyword evidence="6" id="KW-0539">Nucleus</keyword>
<dbReference type="SUPFAM" id="SSF47819">
    <property type="entry name" value="HRDC-like"/>
    <property type="match status" value="1"/>
</dbReference>
<keyword evidence="12" id="KW-1185">Reference proteome</keyword>
<dbReference type="Gene3D" id="1.20.1250.40">
    <property type="match status" value="1"/>
</dbReference>
<evidence type="ECO:0000256" key="6">
    <source>
        <dbReference type="ARBA" id="ARBA00023242"/>
    </source>
</evidence>
<dbReference type="OMA" id="STHAWAC"/>
<dbReference type="InterPro" id="IPR038846">
    <property type="entry name" value="RPC9"/>
</dbReference>
<keyword evidence="4" id="KW-0240">DNA-directed RNA polymerase</keyword>
<proteinExistence type="inferred from homology"/>
<dbReference type="GO" id="GO:0006384">
    <property type="term" value="P:transcription initiation at RNA polymerase III promoter"/>
    <property type="evidence" value="ECO:0007669"/>
    <property type="project" value="InterPro"/>
</dbReference>
<evidence type="ECO:0000256" key="2">
    <source>
        <dbReference type="ARBA" id="ARBA00006898"/>
    </source>
</evidence>
<evidence type="ECO:0000313" key="12">
    <source>
        <dbReference type="Proteomes" id="UP000015102"/>
    </source>
</evidence>
<comment type="subcellular location">
    <subcellularLocation>
        <location evidence="1">Nucleus</location>
    </subcellularLocation>
</comment>
<sequence>MEIKNTCYSSLTNFEVLEALKAISKKDTKKKYGLRNLATITYETLQYLEETPVKSQTKESITDFLREVSQYKLTKNEILMIVNDPPSKPYTFNFWWKTAKRDSPKIKLIRF</sequence>
<reference evidence="12" key="1">
    <citation type="submission" date="2013-02" db="EMBL/GenBank/DDBJ databases">
        <authorList>
            <person name="Hughes D."/>
        </authorList>
    </citation>
    <scope>NUCLEOTIDE SEQUENCE</scope>
    <source>
        <strain>Durham</strain>
        <strain evidence="12">NC isolate 2 -- Noor lab</strain>
    </source>
</reference>
<evidence type="ECO:0000313" key="11">
    <source>
        <dbReference type="EnsemblMetazoa" id="MESCA002621-PA"/>
    </source>
</evidence>
<evidence type="ECO:0000256" key="5">
    <source>
        <dbReference type="ARBA" id="ARBA00023163"/>
    </source>
</evidence>
<dbReference type="STRING" id="36166.T1GGU0"/>
<dbReference type="Proteomes" id="UP000015102">
    <property type="component" value="Unassembled WGS sequence"/>
</dbReference>
<dbReference type="InterPro" id="IPR038324">
    <property type="entry name" value="Rpb4/RPC9_sf"/>
</dbReference>
<dbReference type="AlphaFoldDB" id="T1GGU0"/>
<dbReference type="EnsemblMetazoa" id="MESCA002621-RA">
    <property type="protein sequence ID" value="MESCA002621-PA"/>
    <property type="gene ID" value="MESCA002621"/>
</dbReference>
<comment type="function">
    <text evidence="7">Accessory protein for the calcitonin gene-related peptide (CGRP) receptor. It modulates CGRP responsiveness in a variety of tissues.</text>
</comment>
<dbReference type="EMBL" id="CAQQ02199700">
    <property type="status" value="NOT_ANNOTATED_CDS"/>
    <property type="molecule type" value="Genomic_DNA"/>
</dbReference>
<evidence type="ECO:0000259" key="10">
    <source>
        <dbReference type="SMART" id="SM00657"/>
    </source>
</evidence>
<evidence type="ECO:0000256" key="4">
    <source>
        <dbReference type="ARBA" id="ARBA00022478"/>
    </source>
</evidence>
<organism evidence="11 12">
    <name type="scientific">Megaselia scalaris</name>
    <name type="common">Humpbacked fly</name>
    <name type="synonym">Phora scalaris</name>
    <dbReference type="NCBI Taxonomy" id="36166"/>
    <lineage>
        <taxon>Eukaryota</taxon>
        <taxon>Metazoa</taxon>
        <taxon>Ecdysozoa</taxon>
        <taxon>Arthropoda</taxon>
        <taxon>Hexapoda</taxon>
        <taxon>Insecta</taxon>
        <taxon>Pterygota</taxon>
        <taxon>Neoptera</taxon>
        <taxon>Endopterygota</taxon>
        <taxon>Diptera</taxon>
        <taxon>Brachycera</taxon>
        <taxon>Muscomorpha</taxon>
        <taxon>Platypezoidea</taxon>
        <taxon>Phoridae</taxon>
        <taxon>Megaseliini</taxon>
        <taxon>Megaselia</taxon>
    </lineage>
</organism>
<evidence type="ECO:0000256" key="7">
    <source>
        <dbReference type="ARBA" id="ARBA00043924"/>
    </source>
</evidence>
<comment type="function">
    <text evidence="9">DNA-dependent RNA polymerase catalyzes the transcription of DNA into RNA using the four ribonucleoside triphosphates as substrates. Specific peripheric component of RNA polymerase III (Pol III) which synthesizes small non-coding RNAs including 5S rRNA, snRNAs, tRNAs and miRNAs from at least 500 distinct genomic loci. With POLR3H/RPC8 forms a mobile stalk that protrudes from Pol III core and functions primarily in transcription initiation. Pol III plays a key role in sensing and limiting infection by intracellular bacteria and DNA viruses. Acts as nuclear and cytosolic DNA sensor involved in innate immune response. Can sense non-self dsDNA that serves as template for transcription into dsRNA. The non-self RNA polymerase III transcripts, such as Epstein-Barr virus-encoded RNAs (EBERs) induce type I interferon and NF-kappa-B through the RIG-I pathway.</text>
</comment>
<dbReference type="InterPro" id="IPR010997">
    <property type="entry name" value="HRDC-like_sf"/>
</dbReference>
<dbReference type="Pfam" id="PF03874">
    <property type="entry name" value="RNA_pol_Rpb4"/>
    <property type="match status" value="1"/>
</dbReference>
<evidence type="ECO:0000256" key="8">
    <source>
        <dbReference type="ARBA" id="ARBA00044007"/>
    </source>
</evidence>
<dbReference type="HOGENOM" id="CLU_2161252_0_0_1"/>
<protein>
    <recommendedName>
        <fullName evidence="3">DNA-directed RNA polymerase III subunit RPC9</fullName>
    </recommendedName>
</protein>
<evidence type="ECO:0000256" key="3">
    <source>
        <dbReference type="ARBA" id="ARBA00016672"/>
    </source>
</evidence>
<dbReference type="GO" id="GO:0005666">
    <property type="term" value="C:RNA polymerase III complex"/>
    <property type="evidence" value="ECO:0007669"/>
    <property type="project" value="InterPro"/>
</dbReference>